<organism evidence="1 2">
    <name type="scientific">Metarhizium rileyi (strain RCEF 4871)</name>
    <name type="common">Nomuraea rileyi</name>
    <dbReference type="NCBI Taxonomy" id="1649241"/>
    <lineage>
        <taxon>Eukaryota</taxon>
        <taxon>Fungi</taxon>
        <taxon>Dikarya</taxon>
        <taxon>Ascomycota</taxon>
        <taxon>Pezizomycotina</taxon>
        <taxon>Sordariomycetes</taxon>
        <taxon>Hypocreomycetidae</taxon>
        <taxon>Hypocreales</taxon>
        <taxon>Clavicipitaceae</taxon>
        <taxon>Metarhizium</taxon>
    </lineage>
</organism>
<gene>
    <name evidence="1" type="ORF">ED733_008970</name>
</gene>
<protein>
    <submittedName>
        <fullName evidence="1">Uncharacterized protein</fullName>
    </submittedName>
</protein>
<evidence type="ECO:0000313" key="2">
    <source>
        <dbReference type="Proteomes" id="UP000317257"/>
    </source>
</evidence>
<name>A0A5C6GM26_METRR</name>
<dbReference type="AlphaFoldDB" id="A0A5C6GM26"/>
<sequence>MLSHLMSAFTPSNKSSALLVLGKFGSTIHILHLLPENSINERFSLTSSSSAAGFHHNGATEQAREQIGTVTLHVGDGETANSFLDDIETRMRKLREDSSGWSQAQQQTGTDNVTQLVQDVLKPAAMDAIHERETRERSMNATQAYPVFIIYIRRSRGGTILREPTSFPS</sequence>
<proteinExistence type="predicted"/>
<dbReference type="EMBL" id="SBHS01000002">
    <property type="protein sequence ID" value="TWU78494.1"/>
    <property type="molecule type" value="Genomic_DNA"/>
</dbReference>
<dbReference type="Proteomes" id="UP000317257">
    <property type="component" value="Unassembled WGS sequence"/>
</dbReference>
<comment type="caution">
    <text evidence="1">The sequence shown here is derived from an EMBL/GenBank/DDBJ whole genome shotgun (WGS) entry which is preliminary data.</text>
</comment>
<evidence type="ECO:0000313" key="1">
    <source>
        <dbReference type="EMBL" id="TWU78494.1"/>
    </source>
</evidence>
<accession>A0A5C6GM26</accession>
<reference evidence="2" key="1">
    <citation type="submission" date="2018-12" db="EMBL/GenBank/DDBJ databases">
        <title>The complete genome of Metarhizium rileyi, a key fungal pathogen of Lepidoptera.</title>
        <authorList>
            <person name="Binneck E."/>
            <person name="Lastra C.C.L."/>
            <person name="Sosa-Gomez D.R."/>
        </authorList>
    </citation>
    <scope>NUCLEOTIDE SEQUENCE [LARGE SCALE GENOMIC DNA]</scope>
    <source>
        <strain evidence="2">Cep018-CH2</strain>
    </source>
</reference>